<dbReference type="PRINTS" id="PR00463">
    <property type="entry name" value="EP450I"/>
</dbReference>
<evidence type="ECO:0000256" key="1">
    <source>
        <dbReference type="ARBA" id="ARBA00001971"/>
    </source>
</evidence>
<dbReference type="Proteomes" id="UP000824998">
    <property type="component" value="Unassembled WGS sequence"/>
</dbReference>
<protein>
    <submittedName>
        <fullName evidence="11">Isotrichodermin C-15 hydroxylase</fullName>
    </submittedName>
</protein>
<keyword evidence="9" id="KW-0472">Membrane</keyword>
<evidence type="ECO:0000256" key="8">
    <source>
        <dbReference type="PIRSR" id="PIRSR602401-1"/>
    </source>
</evidence>
<dbReference type="GO" id="GO:0016020">
    <property type="term" value="C:membrane"/>
    <property type="evidence" value="ECO:0007669"/>
    <property type="project" value="UniProtKB-SubCell"/>
</dbReference>
<dbReference type="PROSITE" id="PS00086">
    <property type="entry name" value="CYTOCHROME_P450"/>
    <property type="match status" value="1"/>
</dbReference>
<dbReference type="Pfam" id="PF00067">
    <property type="entry name" value="p450"/>
    <property type="match status" value="1"/>
</dbReference>
<keyword evidence="7 8" id="KW-0408">Iron</keyword>
<dbReference type="InterPro" id="IPR036259">
    <property type="entry name" value="MFS_trans_sf"/>
</dbReference>
<dbReference type="GO" id="GO:0022857">
    <property type="term" value="F:transmembrane transporter activity"/>
    <property type="evidence" value="ECO:0007669"/>
    <property type="project" value="InterPro"/>
</dbReference>
<evidence type="ECO:0000256" key="9">
    <source>
        <dbReference type="SAM" id="Phobius"/>
    </source>
</evidence>
<accession>A0A9P7YC33</accession>
<keyword evidence="5 8" id="KW-0349">Heme</keyword>
<comment type="cofactor">
    <cofactor evidence="1 8">
        <name>heme</name>
        <dbReference type="ChEBI" id="CHEBI:30413"/>
    </cofactor>
</comment>
<keyword evidence="4" id="KW-0813">Transport</keyword>
<feature type="transmembrane region" description="Helical" evidence="9">
    <location>
        <begin position="20"/>
        <end position="43"/>
    </location>
</feature>
<evidence type="ECO:0000256" key="6">
    <source>
        <dbReference type="ARBA" id="ARBA00022723"/>
    </source>
</evidence>
<organism evidence="11 12">
    <name type="scientific">Amylocarpus encephaloides</name>
    <dbReference type="NCBI Taxonomy" id="45428"/>
    <lineage>
        <taxon>Eukaryota</taxon>
        <taxon>Fungi</taxon>
        <taxon>Dikarya</taxon>
        <taxon>Ascomycota</taxon>
        <taxon>Pezizomycotina</taxon>
        <taxon>Leotiomycetes</taxon>
        <taxon>Helotiales</taxon>
        <taxon>Helotiales incertae sedis</taxon>
        <taxon>Amylocarpus</taxon>
    </lineage>
</organism>
<evidence type="ECO:0000256" key="5">
    <source>
        <dbReference type="ARBA" id="ARBA00022617"/>
    </source>
</evidence>
<dbReference type="InterPro" id="IPR020846">
    <property type="entry name" value="MFS_dom"/>
</dbReference>
<feature type="transmembrane region" description="Helical" evidence="9">
    <location>
        <begin position="384"/>
        <end position="403"/>
    </location>
</feature>
<dbReference type="SUPFAM" id="SSF48264">
    <property type="entry name" value="Cytochrome P450"/>
    <property type="match status" value="1"/>
</dbReference>
<dbReference type="PANTHER" id="PTHR24305">
    <property type="entry name" value="CYTOCHROME P450"/>
    <property type="match status" value="1"/>
</dbReference>
<feature type="transmembrane region" description="Helical" evidence="9">
    <location>
        <begin position="423"/>
        <end position="443"/>
    </location>
</feature>
<dbReference type="InterPro" id="IPR050121">
    <property type="entry name" value="Cytochrome_P450_monoxygenase"/>
</dbReference>
<feature type="transmembrane region" description="Helical" evidence="9">
    <location>
        <begin position="541"/>
        <end position="560"/>
    </location>
</feature>
<feature type="transmembrane region" description="Helical" evidence="9">
    <location>
        <begin position="476"/>
        <end position="497"/>
    </location>
</feature>
<feature type="transmembrane region" description="Helical" evidence="9">
    <location>
        <begin position="452"/>
        <end position="470"/>
    </location>
</feature>
<feature type="transmembrane region" description="Helical" evidence="9">
    <location>
        <begin position="726"/>
        <end position="743"/>
    </location>
</feature>
<dbReference type="GO" id="GO:0016705">
    <property type="term" value="F:oxidoreductase activity, acting on paired donors, with incorporation or reduction of molecular oxygen"/>
    <property type="evidence" value="ECO:0007669"/>
    <property type="project" value="InterPro"/>
</dbReference>
<dbReference type="InterPro" id="IPR036396">
    <property type="entry name" value="Cyt_P450_sf"/>
</dbReference>
<evidence type="ECO:0000256" key="3">
    <source>
        <dbReference type="ARBA" id="ARBA00010617"/>
    </source>
</evidence>
<reference evidence="11" key="1">
    <citation type="journal article" date="2021" name="IMA Fungus">
        <title>Genomic characterization of three marine fungi, including Emericellopsis atlantica sp. nov. with signatures of a generalist lifestyle and marine biomass degradation.</title>
        <authorList>
            <person name="Hagestad O.C."/>
            <person name="Hou L."/>
            <person name="Andersen J.H."/>
            <person name="Hansen E.H."/>
            <person name="Altermark B."/>
            <person name="Li C."/>
            <person name="Kuhnert E."/>
            <person name="Cox R.J."/>
            <person name="Crous P.W."/>
            <person name="Spatafora J.W."/>
            <person name="Lail K."/>
            <person name="Amirebrahimi M."/>
            <person name="Lipzen A."/>
            <person name="Pangilinan J."/>
            <person name="Andreopoulos W."/>
            <person name="Hayes R.D."/>
            <person name="Ng V."/>
            <person name="Grigoriev I.V."/>
            <person name="Jackson S.A."/>
            <person name="Sutton T.D.S."/>
            <person name="Dobson A.D.W."/>
            <person name="Rama T."/>
        </authorList>
    </citation>
    <scope>NUCLEOTIDE SEQUENCE</scope>
    <source>
        <strain evidence="11">TRa018bII</strain>
    </source>
</reference>
<sequence>MASALKLEDQLGAVNASKLFSLLVLLLGGTSVYVVGIVIYRLYFHPLSRYPGPFLNKVSDLPATIWVLKGRLPMETRKIHEKYGPIIRLSPTELSFNTVQAWTDIYGHRNGRQDLNKDPIHVGAVDPLPGVSTISMAGHADHARQRKALSHGFSKKALWAQESIVQEFVDKLIGRFHEFAKKGEVFDIVNVAGSETTASTLAALTNNLLRYPQTYAKLKTEIRTKFSSESEITLSAVNELEYLSACIEEGLRIFPPAPIGFLRIIQKGGDTIDGEVIPGGTAVSVSSWCAHHSPVNFKDPDEFIPERWLNGKGYDSDKKSAHRPFSLGPRGCIGKDLSYVEMRLVLAKIIWNFDLNNADEAEAWNPDGDMKHLKAFSTWQKPDLNVVATEILSLGYGLSFWPIPVLAAIQSEVAASFGTPNEFIWFIPAWSLAITVCFTIAGANTDLLGRRWFLVGGNLICFVGHLVIATSKSASAVTAGMAVVGFGAANCQMAAFALSELLPNKWRHLGVVFADLTTLIAVVVGPVTARYGMVTGTWRWNFYPVAILQGLSFLGLYLVYYPPKHPNGLPYAQVFREMDYVGMILFVCGGGPFLAGIIYTTIYPSSDIHVLACLIVGAVFLVLYALWENISFKKGWNKHPLTPTHIFTRGCGRDFTAPCIVLAVVNMFYYSSSILWPTMIAVFYQKDPTDWREAAVLSLVQGFAICTGVLFLSLFGSTIRHWNWQLTAYCFVMVLFGVLLALGNPQNKGLMMAFVFLSQAAYGPAMYLAIAVSQMGVEQKDLGLSGGVGGTARFAGGAIATAVYTAVLTITVKNTNYSPGVVAAVGGATQKAYEHGIQ</sequence>
<feature type="transmembrane region" description="Helical" evidence="9">
    <location>
        <begin position="608"/>
        <end position="627"/>
    </location>
</feature>
<dbReference type="AlphaFoldDB" id="A0A9P7YC33"/>
<evidence type="ECO:0000313" key="12">
    <source>
        <dbReference type="Proteomes" id="UP000824998"/>
    </source>
</evidence>
<dbReference type="GO" id="GO:0020037">
    <property type="term" value="F:heme binding"/>
    <property type="evidence" value="ECO:0007669"/>
    <property type="project" value="InterPro"/>
</dbReference>
<dbReference type="PROSITE" id="PS50850">
    <property type="entry name" value="MFS"/>
    <property type="match status" value="1"/>
</dbReference>
<dbReference type="Gene3D" id="1.10.630.10">
    <property type="entry name" value="Cytochrome P450"/>
    <property type="match status" value="2"/>
</dbReference>
<dbReference type="GO" id="GO:0005506">
    <property type="term" value="F:iron ion binding"/>
    <property type="evidence" value="ECO:0007669"/>
    <property type="project" value="InterPro"/>
</dbReference>
<feature type="transmembrane region" description="Helical" evidence="9">
    <location>
        <begin position="509"/>
        <end position="529"/>
    </location>
</feature>
<dbReference type="InterPro" id="IPR002401">
    <property type="entry name" value="Cyt_P450_E_grp-I"/>
</dbReference>
<dbReference type="InterPro" id="IPR010573">
    <property type="entry name" value="MFS_Str1/Tri12-like"/>
</dbReference>
<keyword evidence="12" id="KW-1185">Reference proteome</keyword>
<evidence type="ECO:0000259" key="10">
    <source>
        <dbReference type="PROSITE" id="PS50850"/>
    </source>
</evidence>
<gene>
    <name evidence="11" type="ORF">BJ875DRAFT_385365</name>
</gene>
<keyword evidence="6 8" id="KW-0479">Metal-binding</keyword>
<dbReference type="PRINTS" id="PR00385">
    <property type="entry name" value="P450"/>
</dbReference>
<dbReference type="InterPro" id="IPR001128">
    <property type="entry name" value="Cyt_P450"/>
</dbReference>
<dbReference type="EMBL" id="MU251681">
    <property type="protein sequence ID" value="KAG9230345.1"/>
    <property type="molecule type" value="Genomic_DNA"/>
</dbReference>
<dbReference type="InterPro" id="IPR017972">
    <property type="entry name" value="Cyt_P450_CS"/>
</dbReference>
<feature type="transmembrane region" description="Helical" evidence="9">
    <location>
        <begin position="696"/>
        <end position="714"/>
    </location>
</feature>
<evidence type="ECO:0000256" key="4">
    <source>
        <dbReference type="ARBA" id="ARBA00022448"/>
    </source>
</evidence>
<comment type="similarity">
    <text evidence="3">Belongs to the cytochrome P450 family.</text>
</comment>
<dbReference type="PANTHER" id="PTHR24305:SF210">
    <property type="entry name" value="CYTOCHROME P450 MONOOXYGENASE ASQL-RELATED"/>
    <property type="match status" value="1"/>
</dbReference>
<dbReference type="Gene3D" id="1.20.1250.20">
    <property type="entry name" value="MFS general substrate transporter like domains"/>
    <property type="match status" value="2"/>
</dbReference>
<keyword evidence="9" id="KW-0812">Transmembrane</keyword>
<evidence type="ECO:0000313" key="11">
    <source>
        <dbReference type="EMBL" id="KAG9230345.1"/>
    </source>
</evidence>
<feature type="domain" description="Major facilitator superfamily (MFS) profile" evidence="10">
    <location>
        <begin position="388"/>
        <end position="838"/>
    </location>
</feature>
<evidence type="ECO:0000256" key="7">
    <source>
        <dbReference type="ARBA" id="ARBA00023004"/>
    </source>
</evidence>
<comment type="subcellular location">
    <subcellularLocation>
        <location evidence="2">Membrane</location>
        <topology evidence="2">Multi-pass membrane protein</topology>
    </subcellularLocation>
</comment>
<dbReference type="GO" id="GO:0004497">
    <property type="term" value="F:monooxygenase activity"/>
    <property type="evidence" value="ECO:0007669"/>
    <property type="project" value="InterPro"/>
</dbReference>
<dbReference type="CDD" id="cd11058">
    <property type="entry name" value="CYP60B-like"/>
    <property type="match status" value="1"/>
</dbReference>
<feature type="transmembrane region" description="Helical" evidence="9">
    <location>
        <begin position="659"/>
        <end position="684"/>
    </location>
</feature>
<feature type="binding site" description="axial binding residue" evidence="8">
    <location>
        <position position="332"/>
    </location>
    <ligand>
        <name>heme</name>
        <dbReference type="ChEBI" id="CHEBI:30413"/>
    </ligand>
    <ligandPart>
        <name>Fe</name>
        <dbReference type="ChEBI" id="CHEBI:18248"/>
    </ligandPart>
</feature>
<evidence type="ECO:0000256" key="2">
    <source>
        <dbReference type="ARBA" id="ARBA00004141"/>
    </source>
</evidence>
<dbReference type="OrthoDB" id="4139357at2759"/>
<keyword evidence="9" id="KW-1133">Transmembrane helix</keyword>
<comment type="caution">
    <text evidence="11">The sequence shown here is derived from an EMBL/GenBank/DDBJ whole genome shotgun (WGS) entry which is preliminary data.</text>
</comment>
<feature type="transmembrane region" description="Helical" evidence="9">
    <location>
        <begin position="580"/>
        <end position="602"/>
    </location>
</feature>
<feature type="transmembrane region" description="Helical" evidence="9">
    <location>
        <begin position="749"/>
        <end position="770"/>
    </location>
</feature>
<proteinExistence type="inferred from homology"/>
<dbReference type="Pfam" id="PF06609">
    <property type="entry name" value="TRI12"/>
    <property type="match status" value="1"/>
</dbReference>
<name>A0A9P7YC33_9HELO</name>
<dbReference type="SUPFAM" id="SSF103473">
    <property type="entry name" value="MFS general substrate transporter"/>
    <property type="match status" value="1"/>
</dbReference>